<evidence type="ECO:0000313" key="2">
    <source>
        <dbReference type="Proteomes" id="UP000821845"/>
    </source>
</evidence>
<reference evidence="1" key="1">
    <citation type="submission" date="2020-05" db="EMBL/GenBank/DDBJ databases">
        <title>Large-scale comparative analyses of tick genomes elucidate their genetic diversity and vector capacities.</title>
        <authorList>
            <person name="Jia N."/>
            <person name="Wang J."/>
            <person name="Shi W."/>
            <person name="Du L."/>
            <person name="Sun Y."/>
            <person name="Zhan W."/>
            <person name="Jiang J."/>
            <person name="Wang Q."/>
            <person name="Zhang B."/>
            <person name="Ji P."/>
            <person name="Sakyi L.B."/>
            <person name="Cui X."/>
            <person name="Yuan T."/>
            <person name="Jiang B."/>
            <person name="Yang W."/>
            <person name="Lam T.T.-Y."/>
            <person name="Chang Q."/>
            <person name="Ding S."/>
            <person name="Wang X."/>
            <person name="Zhu J."/>
            <person name="Ruan X."/>
            <person name="Zhao L."/>
            <person name="Wei J."/>
            <person name="Que T."/>
            <person name="Du C."/>
            <person name="Cheng J."/>
            <person name="Dai P."/>
            <person name="Han X."/>
            <person name="Huang E."/>
            <person name="Gao Y."/>
            <person name="Liu J."/>
            <person name="Shao H."/>
            <person name="Ye R."/>
            <person name="Li L."/>
            <person name="Wei W."/>
            <person name="Wang X."/>
            <person name="Wang C."/>
            <person name="Yang T."/>
            <person name="Huo Q."/>
            <person name="Li W."/>
            <person name="Guo W."/>
            <person name="Chen H."/>
            <person name="Zhou L."/>
            <person name="Ni X."/>
            <person name="Tian J."/>
            <person name="Zhou Y."/>
            <person name="Sheng Y."/>
            <person name="Liu T."/>
            <person name="Pan Y."/>
            <person name="Xia L."/>
            <person name="Li J."/>
            <person name="Zhao F."/>
            <person name="Cao W."/>
        </authorList>
    </citation>
    <scope>NUCLEOTIDE SEQUENCE</scope>
    <source>
        <strain evidence="1">Hyas-2018</strain>
    </source>
</reference>
<name>A0ACB7S2B5_HYAAI</name>
<dbReference type="Proteomes" id="UP000821845">
    <property type="component" value="Chromosome 6"/>
</dbReference>
<evidence type="ECO:0000313" key="1">
    <source>
        <dbReference type="EMBL" id="KAH6929038.1"/>
    </source>
</evidence>
<protein>
    <submittedName>
        <fullName evidence="1">Uncharacterized protein</fullName>
    </submittedName>
</protein>
<keyword evidence="2" id="KW-1185">Reference proteome</keyword>
<sequence length="452" mass="48849">MRQFLHDFCYGSRASRNHPDRQRDRATSRAESVSTSPATAAGMRSHSLANSILRFAVDLYQHLSPATRNTGGSGQGSSASTGNATGSKDGAPPTAPVQDNLVFSPFAVAAALSMTLAGARYDTAKELASALHVRDGDQVNQVHGQFAAQLAHIAGRALRVTFKVTNRMYVDRRYHVLEGYLAFLRDTYGDDTVRSVAFAEHHRGVRAEANECVARATANTVRELLAADSFGPSTVLALVTAAYFYGSWESPFQPVFTGPDEFYVDSENSVRVDMMTQMHAFSMSHCDELQATALEMPHLGGKTAMIVLLPDDMGGLAALEQNLTAQRLSGLLHGLRERPNVMLKLPKFVVQQSLRLRDALGAMGVREVFSTRANLSGIFDTGSPELSNVFHGAFLEVSEQGAESAETATDDVVGGGPGMGDITHFAVNRPFMFLIGPRGTTIFFLMGSVRRP</sequence>
<organism evidence="1 2">
    <name type="scientific">Hyalomma asiaticum</name>
    <name type="common">Tick</name>
    <dbReference type="NCBI Taxonomy" id="266040"/>
    <lineage>
        <taxon>Eukaryota</taxon>
        <taxon>Metazoa</taxon>
        <taxon>Ecdysozoa</taxon>
        <taxon>Arthropoda</taxon>
        <taxon>Chelicerata</taxon>
        <taxon>Arachnida</taxon>
        <taxon>Acari</taxon>
        <taxon>Parasitiformes</taxon>
        <taxon>Ixodida</taxon>
        <taxon>Ixodoidea</taxon>
        <taxon>Ixodidae</taxon>
        <taxon>Hyalomminae</taxon>
        <taxon>Hyalomma</taxon>
    </lineage>
</organism>
<accession>A0ACB7S2B5</accession>
<comment type="caution">
    <text evidence="1">The sequence shown here is derived from an EMBL/GenBank/DDBJ whole genome shotgun (WGS) entry which is preliminary data.</text>
</comment>
<proteinExistence type="predicted"/>
<dbReference type="EMBL" id="CM023486">
    <property type="protein sequence ID" value="KAH6929038.1"/>
    <property type="molecule type" value="Genomic_DNA"/>
</dbReference>
<gene>
    <name evidence="1" type="ORF">HPB50_022497</name>
</gene>